<dbReference type="GO" id="GO:0007140">
    <property type="term" value="P:male meiotic nuclear division"/>
    <property type="evidence" value="ECO:0007669"/>
    <property type="project" value="EnsemblPlants"/>
</dbReference>
<evidence type="ECO:0008006" key="3">
    <source>
        <dbReference type="Google" id="ProtNLM"/>
    </source>
</evidence>
<reference evidence="2" key="1">
    <citation type="submission" date="2013-07" db="EMBL/GenBank/DDBJ databases">
        <title>The genome of Eucalyptus grandis.</title>
        <authorList>
            <person name="Schmutz J."/>
            <person name="Hayes R."/>
            <person name="Myburg A."/>
            <person name="Tuskan G."/>
            <person name="Grattapaglia D."/>
            <person name="Rokhsar D.S."/>
        </authorList>
    </citation>
    <scope>NUCLEOTIDE SEQUENCE</scope>
    <source>
        <tissue evidence="2">Leaf extractions</tissue>
    </source>
</reference>
<evidence type="ECO:0000313" key="2">
    <source>
        <dbReference type="EMBL" id="KCW58057.1"/>
    </source>
</evidence>
<name>A0A059AVQ7_EUCGR</name>
<accession>A0A059AVQ7</accession>
<protein>
    <recommendedName>
        <fullName evidence="3">Protein XRI1</fullName>
    </recommendedName>
</protein>
<dbReference type="GO" id="GO:0005634">
    <property type="term" value="C:nucleus"/>
    <property type="evidence" value="ECO:0007669"/>
    <property type="project" value="EnsemblPlants"/>
</dbReference>
<dbReference type="GO" id="GO:0010165">
    <property type="term" value="P:response to X-ray"/>
    <property type="evidence" value="ECO:0007669"/>
    <property type="project" value="EnsemblPlants"/>
</dbReference>
<dbReference type="KEGG" id="egr:104456536"/>
<proteinExistence type="predicted"/>
<gene>
    <name evidence="2" type="ORF">EUGRSUZ_H00791</name>
</gene>
<dbReference type="FunCoup" id="A0A059AVQ7">
    <property type="interactions" value="1287"/>
</dbReference>
<dbReference type="PANTHER" id="PTHR33385">
    <property type="entry name" value="PROTEIN XRI1"/>
    <property type="match status" value="1"/>
</dbReference>
<dbReference type="GO" id="GO:0006281">
    <property type="term" value="P:DNA repair"/>
    <property type="evidence" value="ECO:0007669"/>
    <property type="project" value="EnsemblPlants"/>
</dbReference>
<evidence type="ECO:0000256" key="1">
    <source>
        <dbReference type="SAM" id="MobiDB-lite"/>
    </source>
</evidence>
<dbReference type="STRING" id="71139.A0A059AVQ7"/>
<dbReference type="eggNOG" id="ENOG502QTT2">
    <property type="taxonomic scope" value="Eukaryota"/>
</dbReference>
<dbReference type="AlphaFoldDB" id="A0A059AVQ7"/>
<dbReference type="InParanoid" id="A0A059AVQ7"/>
<dbReference type="EMBL" id="KK198760">
    <property type="protein sequence ID" value="KCW58057.1"/>
    <property type="molecule type" value="Genomic_DNA"/>
</dbReference>
<organism evidence="2">
    <name type="scientific">Eucalyptus grandis</name>
    <name type="common">Flooded gum</name>
    <dbReference type="NCBI Taxonomy" id="71139"/>
    <lineage>
        <taxon>Eukaryota</taxon>
        <taxon>Viridiplantae</taxon>
        <taxon>Streptophyta</taxon>
        <taxon>Embryophyta</taxon>
        <taxon>Tracheophyta</taxon>
        <taxon>Spermatophyta</taxon>
        <taxon>Magnoliopsida</taxon>
        <taxon>eudicotyledons</taxon>
        <taxon>Gunneridae</taxon>
        <taxon>Pentapetalae</taxon>
        <taxon>rosids</taxon>
        <taxon>malvids</taxon>
        <taxon>Myrtales</taxon>
        <taxon>Myrtaceae</taxon>
        <taxon>Myrtoideae</taxon>
        <taxon>Eucalypteae</taxon>
        <taxon>Eucalyptus</taxon>
    </lineage>
</organism>
<feature type="region of interest" description="Disordered" evidence="1">
    <location>
        <begin position="276"/>
        <end position="329"/>
    </location>
</feature>
<dbReference type="GO" id="GO:0007143">
    <property type="term" value="P:female meiotic nuclear division"/>
    <property type="evidence" value="ECO:0007669"/>
    <property type="project" value="EnsemblPlants"/>
</dbReference>
<dbReference type="OrthoDB" id="1913204at2759"/>
<dbReference type="InterPro" id="IPR039933">
    <property type="entry name" value="XRI1"/>
</dbReference>
<dbReference type="PANTHER" id="PTHR33385:SF4">
    <property type="entry name" value="PROTEIN XRI1"/>
    <property type="match status" value="1"/>
</dbReference>
<sequence>MREATPVATPPAGSVFSAATANSQQIRRLALQMDRNHDDSSKPFWSDENCFGQDMNFDASQCLWTEVTQNEEDLSYMFDETTPVKACGDLGYQVMGIGETSKEAEHGKESCSQVKRRRMLQFDAHAVDPSLRCEELSSGFLKSDGSEREDSAEEVFSEQSQWISRQSASGCDSIDPLTDGWLAEYFNDPEMHFPNEGNCSGASDVQIDISEFWSDPPETAINGVQQRVARTPQKVVFKGRRSYIRTPTKLASSVAYPFAFVKPCGVHGDVTLKDINQRIRTPPPSKTKSNDEDPAAYPTSAFSGKPVVGKTKIRTEGGKGSITIMRTKG</sequence>
<dbReference type="GO" id="GO:0009555">
    <property type="term" value="P:pollen development"/>
    <property type="evidence" value="ECO:0007669"/>
    <property type="project" value="EnsemblPlants"/>
</dbReference>
<dbReference type="Gramene" id="KCW58057">
    <property type="protein sequence ID" value="KCW58057"/>
    <property type="gene ID" value="EUGRSUZ_H00791"/>
</dbReference>
<dbReference type="OMA" id="QSQEYDL"/>